<organism evidence="1 2">
    <name type="scientific">Porites lobata</name>
    <dbReference type="NCBI Taxonomy" id="104759"/>
    <lineage>
        <taxon>Eukaryota</taxon>
        <taxon>Metazoa</taxon>
        <taxon>Cnidaria</taxon>
        <taxon>Anthozoa</taxon>
        <taxon>Hexacorallia</taxon>
        <taxon>Scleractinia</taxon>
        <taxon>Fungiina</taxon>
        <taxon>Poritidae</taxon>
        <taxon>Porites</taxon>
    </lineage>
</organism>
<gene>
    <name evidence="1" type="ORF">PLOB_00041530</name>
</gene>
<dbReference type="Proteomes" id="UP001159405">
    <property type="component" value="Unassembled WGS sequence"/>
</dbReference>
<sequence>GNIGQENVCYYILERKNAFLGNIGQENVSYYILKRKNAFLGYLGQENVFYDILERENLIFGGVLTSHEKMFDEVGNDSVMRQACFVYTVRDLF</sequence>
<keyword evidence="2" id="KW-1185">Reference proteome</keyword>
<dbReference type="EMBL" id="CALNXK010000065">
    <property type="protein sequence ID" value="CAH3140683.1"/>
    <property type="molecule type" value="Genomic_DNA"/>
</dbReference>
<feature type="non-terminal residue" evidence="1">
    <location>
        <position position="1"/>
    </location>
</feature>
<comment type="caution">
    <text evidence="1">The sequence shown here is derived from an EMBL/GenBank/DDBJ whole genome shotgun (WGS) entry which is preliminary data.</text>
</comment>
<evidence type="ECO:0000313" key="1">
    <source>
        <dbReference type="EMBL" id="CAH3140683.1"/>
    </source>
</evidence>
<proteinExistence type="predicted"/>
<reference evidence="1 2" key="1">
    <citation type="submission" date="2022-05" db="EMBL/GenBank/DDBJ databases">
        <authorList>
            <consortium name="Genoscope - CEA"/>
            <person name="William W."/>
        </authorList>
    </citation>
    <scope>NUCLEOTIDE SEQUENCE [LARGE SCALE GENOMIC DNA]</scope>
</reference>
<evidence type="ECO:0000313" key="2">
    <source>
        <dbReference type="Proteomes" id="UP001159405"/>
    </source>
</evidence>
<protein>
    <submittedName>
        <fullName evidence="1">Uncharacterized protein</fullName>
    </submittedName>
</protein>
<name>A0ABN8PD80_9CNID</name>
<accession>A0ABN8PD80</accession>